<sequence>MLEWVLSSEGVIVGITITLKMTTSPIPLSRFCPIDITTATLSSEVKTLSRGSWLSYRPSTPYVLPDIQRVSGAVLREEPLREVRKDFKTRTSPNLPVLLKVTSDPPLVAKAWNPDDQFQGSISVFNRCLANSNELISISSVSAFYRFIGDKKYKPVKLTEILDGVILPVSIDPCQSRTFNFALTVPRTGPDEKIDERWSGRPSYLIAHHRPLRFKIALTDVEEEECSLVLDYVYPGPKSLPLAFEQDLAFISIDDPFAMYRWGIHVAKGLPGTSENAITIKDFQNFTLDTNRMKTIVYNALQSGESEIDINIGREKDEANFVWWSWKTWALVDLSCQRLYAFKFLLTKDILGTKGFACLAYVACPEYGEFYDETRPIQYAAETVEFPKLEPYIPDTPLPDDDLDDAVPDAPKATAAAITSTSAVANPSAQVAVAEPEELKQRLVSIDNSLTHIGDNLSKLPSIENSLSRLATSFEQFVEILKAKESRGDKDNN</sequence>
<protein>
    <submittedName>
        <fullName evidence="1">Uncharacterized protein</fullName>
    </submittedName>
</protein>
<proteinExistence type="predicted"/>
<accession>A0A0D0BFK1</accession>
<keyword evidence="2" id="KW-1185">Reference proteome</keyword>
<reference evidence="1 2" key="1">
    <citation type="submission" date="2014-04" db="EMBL/GenBank/DDBJ databases">
        <title>Evolutionary Origins and Diversification of the Mycorrhizal Mutualists.</title>
        <authorList>
            <consortium name="DOE Joint Genome Institute"/>
            <consortium name="Mycorrhizal Genomics Consortium"/>
            <person name="Kohler A."/>
            <person name="Kuo A."/>
            <person name="Nagy L.G."/>
            <person name="Floudas D."/>
            <person name="Copeland A."/>
            <person name="Barry K.W."/>
            <person name="Cichocki N."/>
            <person name="Veneault-Fourrey C."/>
            <person name="LaButti K."/>
            <person name="Lindquist E.A."/>
            <person name="Lipzen A."/>
            <person name="Lundell T."/>
            <person name="Morin E."/>
            <person name="Murat C."/>
            <person name="Riley R."/>
            <person name="Ohm R."/>
            <person name="Sun H."/>
            <person name="Tunlid A."/>
            <person name="Henrissat B."/>
            <person name="Grigoriev I.V."/>
            <person name="Hibbett D.S."/>
            <person name="Martin F."/>
        </authorList>
    </citation>
    <scope>NUCLEOTIDE SEQUENCE [LARGE SCALE GENOMIC DNA]</scope>
    <source>
        <strain evidence="1 2">FD-317 M1</strain>
    </source>
</reference>
<dbReference type="EMBL" id="KN834767">
    <property type="protein sequence ID" value="KIK62655.1"/>
    <property type="molecule type" value="Genomic_DNA"/>
</dbReference>
<dbReference type="HOGENOM" id="CLU_553269_0_0_1"/>
<gene>
    <name evidence="1" type="ORF">GYMLUDRAFT_242796</name>
</gene>
<dbReference type="AlphaFoldDB" id="A0A0D0BFK1"/>
<dbReference type="OrthoDB" id="61437at2759"/>
<organism evidence="1 2">
    <name type="scientific">Collybiopsis luxurians FD-317 M1</name>
    <dbReference type="NCBI Taxonomy" id="944289"/>
    <lineage>
        <taxon>Eukaryota</taxon>
        <taxon>Fungi</taxon>
        <taxon>Dikarya</taxon>
        <taxon>Basidiomycota</taxon>
        <taxon>Agaricomycotina</taxon>
        <taxon>Agaricomycetes</taxon>
        <taxon>Agaricomycetidae</taxon>
        <taxon>Agaricales</taxon>
        <taxon>Marasmiineae</taxon>
        <taxon>Omphalotaceae</taxon>
        <taxon>Collybiopsis</taxon>
        <taxon>Collybiopsis luxurians</taxon>
    </lineage>
</organism>
<dbReference type="Proteomes" id="UP000053593">
    <property type="component" value="Unassembled WGS sequence"/>
</dbReference>
<evidence type="ECO:0000313" key="1">
    <source>
        <dbReference type="EMBL" id="KIK62655.1"/>
    </source>
</evidence>
<name>A0A0D0BFK1_9AGAR</name>
<evidence type="ECO:0000313" key="2">
    <source>
        <dbReference type="Proteomes" id="UP000053593"/>
    </source>
</evidence>